<keyword evidence="3" id="KW-1185">Reference proteome</keyword>
<name>A0ABR3DSY7_NEUIN</name>
<proteinExistence type="predicted"/>
<reference evidence="2 3" key="1">
    <citation type="submission" date="2023-09" db="EMBL/GenBank/DDBJ databases">
        <title>Multi-omics analysis of a traditional fermented food reveals byproduct-associated fungal strains for waste-to-food upcycling.</title>
        <authorList>
            <consortium name="Lawrence Berkeley National Laboratory"/>
            <person name="Rekdal V.M."/>
            <person name="Villalobos-Escobedo J.M."/>
            <person name="Rodriguez-Valeron N."/>
            <person name="Garcia M.O."/>
            <person name="Vasquez D.P."/>
            <person name="Damayanti I."/>
            <person name="Sorensen P.M."/>
            <person name="Baidoo E.E."/>
            <person name="De Carvalho A.C."/>
            <person name="Riley R."/>
            <person name="Lipzen A."/>
            <person name="He G."/>
            <person name="Yan M."/>
            <person name="Haridas S."/>
            <person name="Daum C."/>
            <person name="Yoshinaga Y."/>
            <person name="Ng V."/>
            <person name="Grigoriev I.V."/>
            <person name="Munk R."/>
            <person name="Nuraida L."/>
            <person name="Wijaya C.H."/>
            <person name="Morales P.-C."/>
            <person name="Keasling J.D."/>
        </authorList>
    </citation>
    <scope>NUCLEOTIDE SEQUENCE [LARGE SCALE GENOMIC DNA]</scope>
    <source>
        <strain evidence="2 3">FGSC 2613</strain>
    </source>
</reference>
<evidence type="ECO:0000313" key="3">
    <source>
        <dbReference type="Proteomes" id="UP001451303"/>
    </source>
</evidence>
<evidence type="ECO:0000256" key="1">
    <source>
        <dbReference type="SAM" id="MobiDB-lite"/>
    </source>
</evidence>
<feature type="compositionally biased region" description="Acidic residues" evidence="1">
    <location>
        <begin position="208"/>
        <end position="223"/>
    </location>
</feature>
<dbReference type="Proteomes" id="UP001451303">
    <property type="component" value="Unassembled WGS sequence"/>
</dbReference>
<accession>A0ABR3DSY7</accession>
<gene>
    <name evidence="2" type="ORF">QR685DRAFT_540355</name>
</gene>
<dbReference type="PANTHER" id="PTHR40635:SF1">
    <property type="match status" value="1"/>
</dbReference>
<protein>
    <submittedName>
        <fullName evidence="2">Uncharacterized protein</fullName>
    </submittedName>
</protein>
<organism evidence="2 3">
    <name type="scientific">Neurospora intermedia</name>
    <dbReference type="NCBI Taxonomy" id="5142"/>
    <lineage>
        <taxon>Eukaryota</taxon>
        <taxon>Fungi</taxon>
        <taxon>Dikarya</taxon>
        <taxon>Ascomycota</taxon>
        <taxon>Pezizomycotina</taxon>
        <taxon>Sordariomycetes</taxon>
        <taxon>Sordariomycetidae</taxon>
        <taxon>Sordariales</taxon>
        <taxon>Sordariaceae</taxon>
        <taxon>Neurospora</taxon>
    </lineage>
</organism>
<feature type="region of interest" description="Disordered" evidence="1">
    <location>
        <begin position="142"/>
        <end position="250"/>
    </location>
</feature>
<sequence>MAPIRRYLRITKYSVLECRIYLDNPALAHSWLLNPRNPMLAKVIEAVRPLVLPKLREESERAQSKKSSKKRSIKDVVIKDDFEVSVFLAETDTRHSLLHKQKHFRDKVQTKLKSNSSKLTGESREAPIDVDVEAALLREAADDDDVPVLREDDSEDQEVNLNDIPTVDETDVISDSANRRSKRRRRQSSEPKNESGTDDEAQAVASDPSDDDGLFVGDSDDAGSEGPPERKRRKSKQPAAQEEVERDDKKKLAMDISYEGFAIYGRVLCLVVKRRNIEKTVTGPSSGKALTAQPGGQAMMENWITSTQLPEAAVGEDDAV</sequence>
<dbReference type="PANTHER" id="PTHR40635">
    <property type="match status" value="1"/>
</dbReference>
<evidence type="ECO:0000313" key="2">
    <source>
        <dbReference type="EMBL" id="KAL0474951.1"/>
    </source>
</evidence>
<dbReference type="EMBL" id="JAVLET010000001">
    <property type="protein sequence ID" value="KAL0474951.1"/>
    <property type="molecule type" value="Genomic_DNA"/>
</dbReference>
<feature type="compositionally biased region" description="Acidic residues" evidence="1">
    <location>
        <begin position="142"/>
        <end position="158"/>
    </location>
</feature>
<comment type="caution">
    <text evidence="2">The sequence shown here is derived from an EMBL/GenBank/DDBJ whole genome shotgun (WGS) entry which is preliminary data.</text>
</comment>